<organism evidence="1">
    <name type="scientific">Cacopsylla melanoneura</name>
    <dbReference type="NCBI Taxonomy" id="428564"/>
    <lineage>
        <taxon>Eukaryota</taxon>
        <taxon>Metazoa</taxon>
        <taxon>Ecdysozoa</taxon>
        <taxon>Arthropoda</taxon>
        <taxon>Hexapoda</taxon>
        <taxon>Insecta</taxon>
        <taxon>Pterygota</taxon>
        <taxon>Neoptera</taxon>
        <taxon>Paraneoptera</taxon>
        <taxon>Hemiptera</taxon>
        <taxon>Sternorrhyncha</taxon>
        <taxon>Psylloidea</taxon>
        <taxon>Psyllidae</taxon>
        <taxon>Psyllinae</taxon>
        <taxon>Cacopsylla</taxon>
    </lineage>
</organism>
<dbReference type="EMBL" id="HBUF01043292">
    <property type="protein sequence ID" value="CAG6618696.1"/>
    <property type="molecule type" value="Transcribed_RNA"/>
</dbReference>
<protein>
    <submittedName>
        <fullName evidence="1">Uncharacterized protein</fullName>
    </submittedName>
</protein>
<accession>A0A8D8PYD5</accession>
<name>A0A8D8PYD5_9HEMI</name>
<sequence>MKFDILLYNTPSNIFAMAFRFEIGRCRATLLHIGFLGTGCTTDSFSLSGKTQVLSDKLMILVRGAFNSSIHCTNIRGGMPSGPGGLFFGIDLTTSDTSLSDI</sequence>
<reference evidence="1" key="1">
    <citation type="submission" date="2021-05" db="EMBL/GenBank/DDBJ databases">
        <authorList>
            <person name="Alioto T."/>
            <person name="Alioto T."/>
            <person name="Gomez Garrido J."/>
        </authorList>
    </citation>
    <scope>NUCLEOTIDE SEQUENCE</scope>
</reference>
<proteinExistence type="predicted"/>
<evidence type="ECO:0000313" key="1">
    <source>
        <dbReference type="EMBL" id="CAG6618696.1"/>
    </source>
</evidence>
<dbReference type="AlphaFoldDB" id="A0A8D8PYD5"/>